<name>B0KQA4_PSEPG</name>
<dbReference type="Proteomes" id="UP000002157">
    <property type="component" value="Chromosome"/>
</dbReference>
<dbReference type="eggNOG" id="ENOG502ZP9T">
    <property type="taxonomic scope" value="Bacteria"/>
</dbReference>
<dbReference type="HOGENOM" id="CLU_099441_0_0_6"/>
<gene>
    <name evidence="1" type="ordered locus">PputGB1_5352</name>
</gene>
<keyword evidence="1" id="KW-0449">Lipoprotein</keyword>
<sequence length="264" mass="28084">MMPLVTGALPVTLSPLQGQPVMRQALPLALAALLLGGCASHKPEDFNGTWINQDAITAAVKGGSLRQALNEHGPVFEWKLDVASQQASYSNGFEAADGQLSANDKQWQASFEGGQTEQLSLDGDALLAVDQRGAKQTFVRAKAPAAANAPLGSSFEKALYQAYLGGDWKIVEGQGKGANVRFSDTGSVTGLPGPDRFALCLAGDCATMGGSNDSLWLERNQRGAPFIIKRDGDKLEIFQAVNRAQPDDMPELAAGKRQWVLERS</sequence>
<protein>
    <submittedName>
        <fullName evidence="1">Lipoprotein</fullName>
    </submittedName>
</protein>
<dbReference type="KEGG" id="ppg:PputGB1_5352"/>
<evidence type="ECO:0000313" key="1">
    <source>
        <dbReference type="EMBL" id="ABZ01234.1"/>
    </source>
</evidence>
<dbReference type="EMBL" id="CP000926">
    <property type="protein sequence ID" value="ABZ01234.1"/>
    <property type="molecule type" value="Genomic_DNA"/>
</dbReference>
<accession>B0KQA4</accession>
<dbReference type="AlphaFoldDB" id="B0KQA4"/>
<proteinExistence type="predicted"/>
<organism evidence="1 2">
    <name type="scientific">Pseudomonas putida (strain GB-1)</name>
    <dbReference type="NCBI Taxonomy" id="76869"/>
    <lineage>
        <taxon>Bacteria</taxon>
        <taxon>Pseudomonadati</taxon>
        <taxon>Pseudomonadota</taxon>
        <taxon>Gammaproteobacteria</taxon>
        <taxon>Pseudomonadales</taxon>
        <taxon>Pseudomonadaceae</taxon>
        <taxon>Pseudomonas</taxon>
    </lineage>
</organism>
<reference evidence="1 2" key="1">
    <citation type="submission" date="2008-01" db="EMBL/GenBank/DDBJ databases">
        <title>Complete sequence of Pseudomonas putida GB-1.</title>
        <authorList>
            <consortium name="US DOE Joint Genome Institute"/>
            <person name="Copeland A."/>
            <person name="Lucas S."/>
            <person name="Lapidus A."/>
            <person name="Barry K."/>
            <person name="Glavina del Rio T."/>
            <person name="Dalin E."/>
            <person name="Tice H."/>
            <person name="Pitluck S."/>
            <person name="Bruce D."/>
            <person name="Goodwin L."/>
            <person name="Chertkov O."/>
            <person name="Brettin T."/>
            <person name="Detter J.C."/>
            <person name="Han C."/>
            <person name="Kuske C.R."/>
            <person name="Schmutz J."/>
            <person name="Larimer F."/>
            <person name="Land M."/>
            <person name="Hauser L."/>
            <person name="Kyrpides N."/>
            <person name="Kim E."/>
            <person name="McCarthy J.K."/>
            <person name="Richardson P."/>
        </authorList>
    </citation>
    <scope>NUCLEOTIDE SEQUENCE [LARGE SCALE GENOMIC DNA]</scope>
    <source>
        <strain evidence="1 2">GB-1</strain>
    </source>
</reference>
<evidence type="ECO:0000313" key="2">
    <source>
        <dbReference type="Proteomes" id="UP000002157"/>
    </source>
</evidence>